<proteinExistence type="predicted"/>
<dbReference type="EMBL" id="FPCA01000001">
    <property type="protein sequence ID" value="SFU42065.1"/>
    <property type="molecule type" value="Genomic_DNA"/>
</dbReference>
<dbReference type="OrthoDB" id="980828at2"/>
<protein>
    <submittedName>
        <fullName evidence="1">Uncharacterized protein</fullName>
    </submittedName>
</protein>
<organism evidence="1 2">
    <name type="scientific">Pontibacter akesuensis</name>
    <dbReference type="NCBI Taxonomy" id="388950"/>
    <lineage>
        <taxon>Bacteria</taxon>
        <taxon>Pseudomonadati</taxon>
        <taxon>Bacteroidota</taxon>
        <taxon>Cytophagia</taxon>
        <taxon>Cytophagales</taxon>
        <taxon>Hymenobacteraceae</taxon>
        <taxon>Pontibacter</taxon>
    </lineage>
</organism>
<dbReference type="RefSeq" id="WP_068839592.1">
    <property type="nucleotide sequence ID" value="NZ_BMXC01000001.1"/>
</dbReference>
<gene>
    <name evidence="1" type="ORF">SAMN04487941_0626</name>
</gene>
<evidence type="ECO:0000313" key="2">
    <source>
        <dbReference type="Proteomes" id="UP000182491"/>
    </source>
</evidence>
<sequence>MENFVLLYHFDKEETKKEFEKSFKKQYPRNREDQSNGLRYIGFTERAEPAAVDNVNTILTSMGMGREGFFGLNDYVALYFTRDKEPDVVKRQLLIGTEEMVDAGAEHKTSDPHRSSIKRLLEYDYSQA</sequence>
<accession>A0A1I7G0V0</accession>
<dbReference type="Proteomes" id="UP000182491">
    <property type="component" value="Unassembled WGS sequence"/>
</dbReference>
<dbReference type="AlphaFoldDB" id="A0A1I7G0V0"/>
<evidence type="ECO:0000313" key="1">
    <source>
        <dbReference type="EMBL" id="SFU42065.1"/>
    </source>
</evidence>
<name>A0A1I7G0V0_9BACT</name>
<reference evidence="2" key="1">
    <citation type="submission" date="2016-10" db="EMBL/GenBank/DDBJ databases">
        <authorList>
            <person name="Varghese N."/>
        </authorList>
    </citation>
    <scope>NUCLEOTIDE SEQUENCE [LARGE SCALE GENOMIC DNA]</scope>
    <source>
        <strain evidence="2">DSM 18820</strain>
    </source>
</reference>
<keyword evidence="2" id="KW-1185">Reference proteome</keyword>